<comment type="caution">
    <text evidence="1">The sequence shown here is derived from an EMBL/GenBank/DDBJ whole genome shotgun (WGS) entry which is preliminary data.</text>
</comment>
<sequence>MYSSHFSCSFDGRGSDIVVLSTTARYKADVSAAEPQIDTQFRWDGSPTVCQPGDYEAINRQHQCILQDEPAEFSKRAEELTCTLSSMAMWSILSPNTVGDDGSIPHTPNVSCNHLGETVDEDVRVTLRIAVSSPRKHHHNATVL</sequence>
<reference evidence="1 2" key="1">
    <citation type="journal article" date="2013" name="PLoS ONE">
        <title>Predicting the Proteins of Angomonas deanei, Strigomonas culicis and Their Respective Endosymbionts Reveals New Aspects of the Trypanosomatidae Family.</title>
        <authorList>
            <person name="Motta M.C."/>
            <person name="Martins A.C."/>
            <person name="de Souza S.S."/>
            <person name="Catta-Preta C.M."/>
            <person name="Silva R."/>
            <person name="Klein C.C."/>
            <person name="de Almeida L.G."/>
            <person name="de Lima Cunha O."/>
            <person name="Ciapina L.P."/>
            <person name="Brocchi M."/>
            <person name="Colabardini A.C."/>
            <person name="de Araujo Lima B."/>
            <person name="Machado C.R."/>
            <person name="de Almeida Soares C.M."/>
            <person name="Probst C.M."/>
            <person name="de Menezes C.B."/>
            <person name="Thompson C.E."/>
            <person name="Bartholomeu D.C."/>
            <person name="Gradia D.F."/>
            <person name="Pavoni D.P."/>
            <person name="Grisard E.C."/>
            <person name="Fantinatti-Garboggini F."/>
            <person name="Marchini F.K."/>
            <person name="Rodrigues-Luiz G.F."/>
            <person name="Wagner G."/>
            <person name="Goldman G.H."/>
            <person name="Fietto J.L."/>
            <person name="Elias M.C."/>
            <person name="Goldman M.H."/>
            <person name="Sagot M.F."/>
            <person name="Pereira M."/>
            <person name="Stoco P.H."/>
            <person name="de Mendonca-Neto R.P."/>
            <person name="Teixeira S.M."/>
            <person name="Maciel T.E."/>
            <person name="de Oliveira Mendes T.A."/>
            <person name="Urmenyi T.P."/>
            <person name="de Souza W."/>
            <person name="Schenkman S."/>
            <person name="de Vasconcelos A.T."/>
        </authorList>
    </citation>
    <scope>NUCLEOTIDE SEQUENCE [LARGE SCALE GENOMIC DNA]</scope>
</reference>
<evidence type="ECO:0000313" key="1">
    <source>
        <dbReference type="EMBL" id="EPY18437.1"/>
    </source>
</evidence>
<gene>
    <name evidence="1" type="ORF">STCU_09912</name>
</gene>
<dbReference type="EMBL" id="ATMH01009922">
    <property type="protein sequence ID" value="EPY18437.1"/>
    <property type="molecule type" value="Genomic_DNA"/>
</dbReference>
<organism evidence="1 2">
    <name type="scientific">Strigomonas culicis</name>
    <dbReference type="NCBI Taxonomy" id="28005"/>
    <lineage>
        <taxon>Eukaryota</taxon>
        <taxon>Discoba</taxon>
        <taxon>Euglenozoa</taxon>
        <taxon>Kinetoplastea</taxon>
        <taxon>Metakinetoplastina</taxon>
        <taxon>Trypanosomatida</taxon>
        <taxon>Trypanosomatidae</taxon>
        <taxon>Strigomonadinae</taxon>
        <taxon>Strigomonas</taxon>
    </lineage>
</organism>
<keyword evidence="2" id="KW-1185">Reference proteome</keyword>
<name>S9TJV8_9TRYP</name>
<dbReference type="Proteomes" id="UP000015354">
    <property type="component" value="Unassembled WGS sequence"/>
</dbReference>
<dbReference type="AlphaFoldDB" id="S9TJV8"/>
<accession>S9TJV8</accession>
<protein>
    <submittedName>
        <fullName evidence="1">Uncharacterized protein</fullName>
    </submittedName>
</protein>
<evidence type="ECO:0000313" key="2">
    <source>
        <dbReference type="Proteomes" id="UP000015354"/>
    </source>
</evidence>
<proteinExistence type="predicted"/>